<dbReference type="EMBL" id="HBKN01037681">
    <property type="protein sequence ID" value="CAE2324719.1"/>
    <property type="molecule type" value="Transcribed_RNA"/>
</dbReference>
<name>A0A7S4U9J8_GUITH</name>
<dbReference type="PANTHER" id="PTHR12302">
    <property type="entry name" value="EBNA2 BINDING PROTEIN P100"/>
    <property type="match status" value="1"/>
</dbReference>
<dbReference type="PROSITE" id="PS50830">
    <property type="entry name" value="TNASE_3"/>
    <property type="match status" value="1"/>
</dbReference>
<organism evidence="4">
    <name type="scientific">Guillardia theta</name>
    <name type="common">Cryptophyte</name>
    <name type="synonym">Cryptomonas phi</name>
    <dbReference type="NCBI Taxonomy" id="55529"/>
    <lineage>
        <taxon>Eukaryota</taxon>
        <taxon>Cryptophyceae</taxon>
        <taxon>Pyrenomonadales</taxon>
        <taxon>Geminigeraceae</taxon>
        <taxon>Guillardia</taxon>
    </lineage>
</organism>
<feature type="chain" id="PRO_5031253304" description="TNase-like domain-containing protein" evidence="2">
    <location>
        <begin position="23"/>
        <end position="275"/>
    </location>
</feature>
<evidence type="ECO:0000313" key="4">
    <source>
        <dbReference type="EMBL" id="CAE2324719.1"/>
    </source>
</evidence>
<dbReference type="Pfam" id="PF00565">
    <property type="entry name" value="SNase"/>
    <property type="match status" value="1"/>
</dbReference>
<dbReference type="SUPFAM" id="SSF50199">
    <property type="entry name" value="Staphylococcal nuclease"/>
    <property type="match status" value="1"/>
</dbReference>
<sequence>MAACRGALWLLVMAAMLNGSASFSTSVMQLNRKQQRSAACRMEMLAKDEGLDAKHLAVSGLLALGITLGGNFPSVAASLPDLTSTPLSAAKVSIVLEGTPRVVDGDTLVFQTGTGQKDRVRLLGIDAPESRQMCKDEKGFPYACGLQSKTYLQDLIKNDLVKCVAEKRDMYSRVLGICFDEKTGVQINENLVEQGEALAYQQYSKVYVKNEEHAKSGKRGVWKGSFQEPWQYRKDKRSKQGGASSKAVGNEVSKVSLSNNKPVSSADDFETDFEE</sequence>
<protein>
    <recommendedName>
        <fullName evidence="3">TNase-like domain-containing protein</fullName>
    </recommendedName>
</protein>
<gene>
    <name evidence="4" type="ORF">GTHE00462_LOCUS29527</name>
</gene>
<feature type="region of interest" description="Disordered" evidence="1">
    <location>
        <begin position="233"/>
        <end position="275"/>
    </location>
</feature>
<accession>A0A7S4U9J8</accession>
<dbReference type="AlphaFoldDB" id="A0A7S4U9J8"/>
<feature type="domain" description="TNase-like" evidence="3">
    <location>
        <begin position="101"/>
        <end position="224"/>
    </location>
</feature>
<evidence type="ECO:0000256" key="1">
    <source>
        <dbReference type="SAM" id="MobiDB-lite"/>
    </source>
</evidence>
<dbReference type="PANTHER" id="PTHR12302:SF26">
    <property type="entry name" value="BLR1266 PROTEIN"/>
    <property type="match status" value="1"/>
</dbReference>
<evidence type="ECO:0000256" key="2">
    <source>
        <dbReference type="SAM" id="SignalP"/>
    </source>
</evidence>
<evidence type="ECO:0000259" key="3">
    <source>
        <dbReference type="PROSITE" id="PS50830"/>
    </source>
</evidence>
<dbReference type="Gene3D" id="2.40.50.90">
    <property type="match status" value="1"/>
</dbReference>
<proteinExistence type="predicted"/>
<feature type="signal peptide" evidence="2">
    <location>
        <begin position="1"/>
        <end position="22"/>
    </location>
</feature>
<dbReference type="SMART" id="SM00318">
    <property type="entry name" value="SNc"/>
    <property type="match status" value="1"/>
</dbReference>
<reference evidence="4" key="1">
    <citation type="submission" date="2021-01" db="EMBL/GenBank/DDBJ databases">
        <authorList>
            <person name="Corre E."/>
            <person name="Pelletier E."/>
            <person name="Niang G."/>
            <person name="Scheremetjew M."/>
            <person name="Finn R."/>
            <person name="Kale V."/>
            <person name="Holt S."/>
            <person name="Cochrane G."/>
            <person name="Meng A."/>
            <person name="Brown T."/>
            <person name="Cohen L."/>
        </authorList>
    </citation>
    <scope>NUCLEOTIDE SEQUENCE</scope>
    <source>
        <strain evidence="4">CCMP 2712</strain>
    </source>
</reference>
<feature type="compositionally biased region" description="Polar residues" evidence="1">
    <location>
        <begin position="253"/>
        <end position="263"/>
    </location>
</feature>
<dbReference type="InterPro" id="IPR016071">
    <property type="entry name" value="Staphylococal_nuclease_OB-fold"/>
</dbReference>
<keyword evidence="2" id="KW-0732">Signal</keyword>
<dbReference type="InterPro" id="IPR035437">
    <property type="entry name" value="SNase_OB-fold_sf"/>
</dbReference>